<proteinExistence type="predicted"/>
<sequence>MLKFNFLLLFFIYTNVYAFDNYDAPYQFHNYQTETNLLFFQELKPKEFITRLKLLDEKIDQFYLPKLKTIKEKTKKYNYYSCSYEYNIASELSLLLIYNQPDYTEDYFQFLKEKMHRIYQKNKALEINCY</sequence>
<dbReference type="AlphaFoldDB" id="N8V337"/>
<evidence type="ECO:0000313" key="2">
    <source>
        <dbReference type="Proteomes" id="UP000013049"/>
    </source>
</evidence>
<accession>N8V337</accession>
<evidence type="ECO:0000313" key="1">
    <source>
        <dbReference type="EMBL" id="ENU94286.1"/>
    </source>
</evidence>
<dbReference type="Proteomes" id="UP000013049">
    <property type="component" value="Unassembled WGS sequence"/>
</dbReference>
<reference evidence="1 2" key="1">
    <citation type="submission" date="2013-02" db="EMBL/GenBank/DDBJ databases">
        <title>The Genome Sequence of Acinetobacter sp. NIPH 758.</title>
        <authorList>
            <consortium name="The Broad Institute Genome Sequencing Platform"/>
            <consortium name="The Broad Institute Genome Sequencing Center for Infectious Disease"/>
            <person name="Cerqueira G."/>
            <person name="Feldgarden M."/>
            <person name="Courvalin P."/>
            <person name="Perichon B."/>
            <person name="Grillot-Courvalin C."/>
            <person name="Clermont D."/>
            <person name="Rocha E."/>
            <person name="Yoon E.-J."/>
            <person name="Nemec A."/>
            <person name="Walker B."/>
            <person name="Young S.K."/>
            <person name="Zeng Q."/>
            <person name="Gargeya S."/>
            <person name="Fitzgerald M."/>
            <person name="Haas B."/>
            <person name="Abouelleil A."/>
            <person name="Alvarado L."/>
            <person name="Arachchi H.M."/>
            <person name="Berlin A.M."/>
            <person name="Chapman S.B."/>
            <person name="Dewar J."/>
            <person name="Goldberg J."/>
            <person name="Griggs A."/>
            <person name="Gujja S."/>
            <person name="Hansen M."/>
            <person name="Howarth C."/>
            <person name="Imamovic A."/>
            <person name="Larimer J."/>
            <person name="McCowan C."/>
            <person name="Murphy C."/>
            <person name="Neiman D."/>
            <person name="Pearson M."/>
            <person name="Priest M."/>
            <person name="Roberts A."/>
            <person name="Saif S."/>
            <person name="Shea T."/>
            <person name="Sisk P."/>
            <person name="Sykes S."/>
            <person name="Wortman J."/>
            <person name="Nusbaum C."/>
            <person name="Birren B."/>
        </authorList>
    </citation>
    <scope>NUCLEOTIDE SEQUENCE [LARGE SCALE GENOMIC DNA]</scope>
    <source>
        <strain evidence="1 2">NIPH 758</strain>
    </source>
</reference>
<organism evidence="1 2">
    <name type="scientific">Acinetobacter vivianii</name>
    <dbReference type="NCBI Taxonomy" id="1776742"/>
    <lineage>
        <taxon>Bacteria</taxon>
        <taxon>Pseudomonadati</taxon>
        <taxon>Pseudomonadota</taxon>
        <taxon>Gammaproteobacteria</taxon>
        <taxon>Moraxellales</taxon>
        <taxon>Moraxellaceae</taxon>
        <taxon>Acinetobacter</taxon>
    </lineage>
</organism>
<dbReference type="RefSeq" id="WP_004770447.1">
    <property type="nucleotide sequence ID" value="NZ_KB849356.1"/>
</dbReference>
<comment type="caution">
    <text evidence="1">The sequence shown here is derived from an EMBL/GenBank/DDBJ whole genome shotgun (WGS) entry which is preliminary data.</text>
</comment>
<protein>
    <submittedName>
        <fullName evidence="1">Uncharacterized protein</fullName>
    </submittedName>
</protein>
<gene>
    <name evidence="1" type="ORF">F971_00184</name>
</gene>
<dbReference type="EMBL" id="APPC01000001">
    <property type="protein sequence ID" value="ENU94286.1"/>
    <property type="molecule type" value="Genomic_DNA"/>
</dbReference>
<dbReference type="HOGENOM" id="CLU_1933476_0_0_6"/>
<name>N8V337_9GAMM</name>